<evidence type="ECO:0000256" key="1">
    <source>
        <dbReference type="SAM" id="MobiDB-lite"/>
    </source>
</evidence>
<gene>
    <name evidence="3" type="ORF">CSOJ01_02858</name>
</gene>
<comment type="caution">
    <text evidence="3">The sequence shown here is derived from an EMBL/GenBank/DDBJ whole genome shotgun (WGS) entry which is preliminary data.</text>
</comment>
<dbReference type="Pfam" id="PF02889">
    <property type="entry name" value="Sec63"/>
    <property type="match status" value="1"/>
</dbReference>
<sequence>MPPLTPPETQASAPRSQPPANRSTGLKAPVELSPEYHTIMLRHRLSSLTVRALTMLPRAAEPPEILRCVSSATEFRTFTFKPGEKGAFSEINSDPQTPWPITKESLSQPWHKVYLVALCEASGGDYGGKLTRAARMELFSARPRILKGLGNVLRACVDIMGVKKDAAGLRRTLEILRAVASGSWEGRSTELLQVPDVGPKKVQVLVERGVTTVRQLAQLEFFHIERLLSRNPPFGQKMVRNLAHFPRLVLAVDVPKRLPGPQNLVVRALLACANAEVPVWKKSTPRVTLAAETPDGRLVFWWRGSVESLMSGKELVFPVEAAPGQTVFVWASCEEIAGTVVTKEVTV</sequence>
<feature type="domain" description="SEC63" evidence="2">
    <location>
        <begin position="33"/>
        <end position="345"/>
    </location>
</feature>
<dbReference type="AlphaFoldDB" id="A0A8H6JQ69"/>
<proteinExistence type="predicted"/>
<dbReference type="Gene3D" id="1.10.150.20">
    <property type="entry name" value="5' to 3' exonuclease, C-terminal subdomain"/>
    <property type="match status" value="1"/>
</dbReference>
<protein>
    <submittedName>
        <fullName evidence="3">ATP-dependent DNA helicase HFM1</fullName>
    </submittedName>
</protein>
<keyword evidence="3" id="KW-0347">Helicase</keyword>
<feature type="compositionally biased region" description="Polar residues" evidence="1">
    <location>
        <begin position="7"/>
        <end position="24"/>
    </location>
</feature>
<dbReference type="InterPro" id="IPR004179">
    <property type="entry name" value="Sec63-dom"/>
</dbReference>
<reference evidence="3 4" key="1">
    <citation type="journal article" date="2020" name="Phytopathology">
        <title>Genome Sequence Resources of Colletotrichum truncatum, C. plurivorum, C. musicola, and C. sojae: Four Species Pathogenic to Soybean (Glycine max).</title>
        <authorList>
            <person name="Rogerio F."/>
            <person name="Boufleur T.R."/>
            <person name="Ciampi-Guillardi M."/>
            <person name="Sukno S.A."/>
            <person name="Thon M.R."/>
            <person name="Massola Junior N.S."/>
            <person name="Baroncelli R."/>
        </authorList>
    </citation>
    <scope>NUCLEOTIDE SEQUENCE [LARGE SCALE GENOMIC DNA]</scope>
    <source>
        <strain evidence="3 4">LFN0009</strain>
    </source>
</reference>
<evidence type="ECO:0000313" key="4">
    <source>
        <dbReference type="Proteomes" id="UP000652219"/>
    </source>
</evidence>
<keyword evidence="3" id="KW-0547">Nucleotide-binding</keyword>
<feature type="region of interest" description="Disordered" evidence="1">
    <location>
        <begin position="1"/>
        <end position="27"/>
    </location>
</feature>
<dbReference type="Gene3D" id="1.10.3380.10">
    <property type="entry name" value="Sec63 N-terminal domain-like domain"/>
    <property type="match status" value="1"/>
</dbReference>
<evidence type="ECO:0000313" key="3">
    <source>
        <dbReference type="EMBL" id="KAF6816683.1"/>
    </source>
</evidence>
<dbReference type="SUPFAM" id="SSF158702">
    <property type="entry name" value="Sec63 N-terminal domain-like"/>
    <property type="match status" value="1"/>
</dbReference>
<evidence type="ECO:0000259" key="2">
    <source>
        <dbReference type="SMART" id="SM00973"/>
    </source>
</evidence>
<dbReference type="Proteomes" id="UP000652219">
    <property type="component" value="Unassembled WGS sequence"/>
</dbReference>
<name>A0A8H6JQ69_9PEZI</name>
<dbReference type="SMART" id="SM00973">
    <property type="entry name" value="Sec63"/>
    <property type="match status" value="1"/>
</dbReference>
<keyword evidence="4" id="KW-1185">Reference proteome</keyword>
<organism evidence="3 4">
    <name type="scientific">Colletotrichum sojae</name>
    <dbReference type="NCBI Taxonomy" id="2175907"/>
    <lineage>
        <taxon>Eukaryota</taxon>
        <taxon>Fungi</taxon>
        <taxon>Dikarya</taxon>
        <taxon>Ascomycota</taxon>
        <taxon>Pezizomycotina</taxon>
        <taxon>Sordariomycetes</taxon>
        <taxon>Hypocreomycetidae</taxon>
        <taxon>Glomerellales</taxon>
        <taxon>Glomerellaceae</taxon>
        <taxon>Colletotrichum</taxon>
        <taxon>Colletotrichum orchidearum species complex</taxon>
    </lineage>
</organism>
<accession>A0A8H6JQ69</accession>
<dbReference type="GO" id="GO:0004386">
    <property type="term" value="F:helicase activity"/>
    <property type="evidence" value="ECO:0007669"/>
    <property type="project" value="UniProtKB-KW"/>
</dbReference>
<keyword evidence="3" id="KW-0067">ATP-binding</keyword>
<dbReference type="EMBL" id="WIGN01000026">
    <property type="protein sequence ID" value="KAF6816683.1"/>
    <property type="molecule type" value="Genomic_DNA"/>
</dbReference>
<keyword evidence="3" id="KW-0378">Hydrolase</keyword>